<evidence type="ECO:0000313" key="4">
    <source>
        <dbReference type="Proteomes" id="UP000001449"/>
    </source>
</evidence>
<feature type="region of interest" description="Disordered" evidence="1">
    <location>
        <begin position="46"/>
        <end position="73"/>
    </location>
</feature>
<sequence>MKAIVLGTILFLCIVALITNSKYIRVQTNTIVSEQERGVTVSKGFRKKGGAEVQSSNAGDTEEEGDDSFDAGNEPELSSCFRARNDLALASHGRLPKPFINVGMPKMGSTSLHSFFCCGNYTSSHWECGKGKGLCADCMKRAVVKDTPPLRSCGNFDSWMQMDRDVFFPQIEMLNEIHNEAPNATYVLTFRDMNAWNNSLHHWIGGKNKSISFAERLTQANITGLPSGKGSNVDDLAEFFCNHVINIRNFVAEHPSHALVEIEMTDPMAGERLERIFGIKQSCWQQQNKNPVLHTEKSDKVRNTCYP</sequence>
<evidence type="ECO:0000256" key="1">
    <source>
        <dbReference type="SAM" id="MobiDB-lite"/>
    </source>
</evidence>
<dbReference type="InterPro" id="IPR027417">
    <property type="entry name" value="P-loop_NTPase"/>
</dbReference>
<dbReference type="Proteomes" id="UP000001449">
    <property type="component" value="Chromosome 10"/>
</dbReference>
<dbReference type="PANTHER" id="PTHR36978">
    <property type="entry name" value="P-LOOP CONTAINING NUCLEOTIDE TRIPHOSPHATE HYDROLASE"/>
    <property type="match status" value="1"/>
</dbReference>
<dbReference type="HOGENOM" id="CLU_907596_0_0_1"/>
<feature type="compositionally biased region" description="Acidic residues" evidence="1">
    <location>
        <begin position="60"/>
        <end position="69"/>
    </location>
</feature>
<name>B8C9M2_THAPS</name>
<evidence type="ECO:0000313" key="3">
    <source>
        <dbReference type="EMBL" id="EED90068.1"/>
    </source>
</evidence>
<protein>
    <recommendedName>
        <fullName evidence="5">Sulfotransferase domain-containing protein</fullName>
    </recommendedName>
</protein>
<accession>B8C9M2</accession>
<dbReference type="GeneID" id="7445928"/>
<reference evidence="3 4" key="2">
    <citation type="journal article" date="2008" name="Nature">
        <title>The Phaeodactylum genome reveals the evolutionary history of diatom genomes.</title>
        <authorList>
            <person name="Bowler C."/>
            <person name="Allen A.E."/>
            <person name="Badger J.H."/>
            <person name="Grimwood J."/>
            <person name="Jabbari K."/>
            <person name="Kuo A."/>
            <person name="Maheswari U."/>
            <person name="Martens C."/>
            <person name="Maumus F."/>
            <person name="Otillar R.P."/>
            <person name="Rayko E."/>
            <person name="Salamov A."/>
            <person name="Vandepoele K."/>
            <person name="Beszteri B."/>
            <person name="Gruber A."/>
            <person name="Heijde M."/>
            <person name="Katinka M."/>
            <person name="Mock T."/>
            <person name="Valentin K."/>
            <person name="Verret F."/>
            <person name="Berges J.A."/>
            <person name="Brownlee C."/>
            <person name="Cadoret J.P."/>
            <person name="Chiovitti A."/>
            <person name="Choi C.J."/>
            <person name="Coesel S."/>
            <person name="De Martino A."/>
            <person name="Detter J.C."/>
            <person name="Durkin C."/>
            <person name="Falciatore A."/>
            <person name="Fournet J."/>
            <person name="Haruta M."/>
            <person name="Huysman M.J."/>
            <person name="Jenkins B.D."/>
            <person name="Jiroutova K."/>
            <person name="Jorgensen R.E."/>
            <person name="Joubert Y."/>
            <person name="Kaplan A."/>
            <person name="Kroger N."/>
            <person name="Kroth P.G."/>
            <person name="La Roche J."/>
            <person name="Lindquist E."/>
            <person name="Lommer M."/>
            <person name="Martin-Jezequel V."/>
            <person name="Lopez P.J."/>
            <person name="Lucas S."/>
            <person name="Mangogna M."/>
            <person name="McGinnis K."/>
            <person name="Medlin L.K."/>
            <person name="Montsant A."/>
            <person name="Oudot-Le Secq M.P."/>
            <person name="Napoli C."/>
            <person name="Obornik M."/>
            <person name="Parker M.S."/>
            <person name="Petit J.L."/>
            <person name="Porcel B.M."/>
            <person name="Poulsen N."/>
            <person name="Robison M."/>
            <person name="Rychlewski L."/>
            <person name="Rynearson T.A."/>
            <person name="Schmutz J."/>
            <person name="Shapiro H."/>
            <person name="Siaut M."/>
            <person name="Stanley M."/>
            <person name="Sussman M.R."/>
            <person name="Taylor A.R."/>
            <person name="Vardi A."/>
            <person name="von Dassow P."/>
            <person name="Vyverman W."/>
            <person name="Willis A."/>
            <person name="Wyrwicz L.S."/>
            <person name="Rokhsar D.S."/>
            <person name="Weissenbach J."/>
            <person name="Armbrust E.V."/>
            <person name="Green B.R."/>
            <person name="Van de Peer Y."/>
            <person name="Grigoriev I.V."/>
        </authorList>
    </citation>
    <scope>NUCLEOTIDE SEQUENCE [LARGE SCALE GENOMIC DNA]</scope>
    <source>
        <strain evidence="3 4">CCMP1335</strain>
    </source>
</reference>
<dbReference type="AlphaFoldDB" id="B8C9M2"/>
<organism evidence="3 4">
    <name type="scientific">Thalassiosira pseudonana</name>
    <name type="common">Marine diatom</name>
    <name type="synonym">Cyclotella nana</name>
    <dbReference type="NCBI Taxonomy" id="35128"/>
    <lineage>
        <taxon>Eukaryota</taxon>
        <taxon>Sar</taxon>
        <taxon>Stramenopiles</taxon>
        <taxon>Ochrophyta</taxon>
        <taxon>Bacillariophyta</taxon>
        <taxon>Coscinodiscophyceae</taxon>
        <taxon>Thalassiosirophycidae</taxon>
        <taxon>Thalassiosirales</taxon>
        <taxon>Thalassiosiraceae</taxon>
        <taxon>Thalassiosira</taxon>
    </lineage>
</organism>
<keyword evidence="4" id="KW-1185">Reference proteome</keyword>
<feature type="chain" id="PRO_5002866390" description="Sulfotransferase domain-containing protein" evidence="2">
    <location>
        <begin position="22"/>
        <end position="307"/>
    </location>
</feature>
<gene>
    <name evidence="3" type="ORF">THAPSDRAFT_8486</name>
</gene>
<reference evidence="3 4" key="1">
    <citation type="journal article" date="2004" name="Science">
        <title>The genome of the diatom Thalassiosira pseudonana: ecology, evolution, and metabolism.</title>
        <authorList>
            <person name="Armbrust E.V."/>
            <person name="Berges J.A."/>
            <person name="Bowler C."/>
            <person name="Green B.R."/>
            <person name="Martinez D."/>
            <person name="Putnam N.H."/>
            <person name="Zhou S."/>
            <person name="Allen A.E."/>
            <person name="Apt K.E."/>
            <person name="Bechner M."/>
            <person name="Brzezinski M.A."/>
            <person name="Chaal B.K."/>
            <person name="Chiovitti A."/>
            <person name="Davis A.K."/>
            <person name="Demarest M.S."/>
            <person name="Detter J.C."/>
            <person name="Glavina T."/>
            <person name="Goodstein D."/>
            <person name="Hadi M.Z."/>
            <person name="Hellsten U."/>
            <person name="Hildebrand M."/>
            <person name="Jenkins B.D."/>
            <person name="Jurka J."/>
            <person name="Kapitonov V.V."/>
            <person name="Kroger N."/>
            <person name="Lau W.W."/>
            <person name="Lane T.W."/>
            <person name="Larimer F.W."/>
            <person name="Lippmeier J.C."/>
            <person name="Lucas S."/>
            <person name="Medina M."/>
            <person name="Montsant A."/>
            <person name="Obornik M."/>
            <person name="Parker M.S."/>
            <person name="Palenik B."/>
            <person name="Pazour G.J."/>
            <person name="Richardson P.M."/>
            <person name="Rynearson T.A."/>
            <person name="Saito M.A."/>
            <person name="Schwartz D.C."/>
            <person name="Thamatrakoln K."/>
            <person name="Valentin K."/>
            <person name="Vardi A."/>
            <person name="Wilkerson F.P."/>
            <person name="Rokhsar D.S."/>
        </authorList>
    </citation>
    <scope>NUCLEOTIDE SEQUENCE [LARGE SCALE GENOMIC DNA]</scope>
    <source>
        <strain evidence="3 4">CCMP1335</strain>
    </source>
</reference>
<feature type="signal peptide" evidence="2">
    <location>
        <begin position="1"/>
        <end position="21"/>
    </location>
</feature>
<proteinExistence type="predicted"/>
<dbReference type="SUPFAM" id="SSF52540">
    <property type="entry name" value="P-loop containing nucleoside triphosphate hydrolases"/>
    <property type="match status" value="1"/>
</dbReference>
<dbReference type="OMA" id="WHTANIR"/>
<dbReference type="InParanoid" id="B8C9M2"/>
<dbReference type="PANTHER" id="PTHR36978:SF4">
    <property type="entry name" value="P-LOOP CONTAINING NUCLEOSIDE TRIPHOSPHATE HYDROLASE PROTEIN"/>
    <property type="match status" value="1"/>
</dbReference>
<keyword evidence="2" id="KW-0732">Signal</keyword>
<dbReference type="EMBL" id="CM000646">
    <property type="protein sequence ID" value="EED90068.1"/>
    <property type="molecule type" value="Genomic_DNA"/>
</dbReference>
<dbReference type="RefSeq" id="XP_002292872.1">
    <property type="nucleotide sequence ID" value="XM_002292836.1"/>
</dbReference>
<dbReference type="KEGG" id="tps:THAPSDRAFT_8486"/>
<dbReference type="Gene3D" id="3.40.50.300">
    <property type="entry name" value="P-loop containing nucleotide triphosphate hydrolases"/>
    <property type="match status" value="1"/>
</dbReference>
<evidence type="ECO:0000256" key="2">
    <source>
        <dbReference type="SAM" id="SignalP"/>
    </source>
</evidence>
<dbReference type="PaxDb" id="35128-Thaps8486"/>
<dbReference type="eggNOG" id="ENOG502SC8F">
    <property type="taxonomic scope" value="Eukaryota"/>
</dbReference>
<evidence type="ECO:0008006" key="5">
    <source>
        <dbReference type="Google" id="ProtNLM"/>
    </source>
</evidence>